<keyword evidence="3 6" id="KW-0862">Zinc</keyword>
<evidence type="ECO:0000259" key="7">
    <source>
        <dbReference type="PROSITE" id="PS50950"/>
    </source>
</evidence>
<evidence type="ECO:0008006" key="11">
    <source>
        <dbReference type="Google" id="ProtNLM"/>
    </source>
</evidence>
<dbReference type="Pfam" id="PF05485">
    <property type="entry name" value="THAP"/>
    <property type="match status" value="1"/>
</dbReference>
<dbReference type="SUPFAM" id="SSF57716">
    <property type="entry name" value="Glucocorticoid receptor-like (DNA-binding domain)"/>
    <property type="match status" value="1"/>
</dbReference>
<dbReference type="SMART" id="SM00980">
    <property type="entry name" value="THAP"/>
    <property type="match status" value="1"/>
</dbReference>
<feature type="domain" description="THAP-type" evidence="7">
    <location>
        <begin position="5"/>
        <end position="94"/>
    </location>
</feature>
<evidence type="ECO:0000313" key="10">
    <source>
        <dbReference type="Proteomes" id="UP001153292"/>
    </source>
</evidence>
<protein>
    <recommendedName>
        <fullName evidence="11">THAP-type domain-containing protein</fullName>
    </recommendedName>
</protein>
<dbReference type="SMART" id="SM00868">
    <property type="entry name" value="zf-AD"/>
    <property type="match status" value="1"/>
</dbReference>
<feature type="binding site" evidence="6">
    <location>
        <position position="126"/>
    </location>
    <ligand>
        <name>Zn(2+)</name>
        <dbReference type="ChEBI" id="CHEBI:29105"/>
    </ligand>
</feature>
<dbReference type="PROSITE" id="PS50950">
    <property type="entry name" value="ZF_THAP"/>
    <property type="match status" value="1"/>
</dbReference>
<evidence type="ECO:0000256" key="1">
    <source>
        <dbReference type="ARBA" id="ARBA00022723"/>
    </source>
</evidence>
<evidence type="ECO:0000256" key="4">
    <source>
        <dbReference type="ARBA" id="ARBA00023125"/>
    </source>
</evidence>
<accession>A0ABN8LF51</accession>
<evidence type="ECO:0000256" key="2">
    <source>
        <dbReference type="ARBA" id="ARBA00022771"/>
    </source>
</evidence>
<keyword evidence="1 6" id="KW-0479">Metal-binding</keyword>
<evidence type="ECO:0000259" key="8">
    <source>
        <dbReference type="PROSITE" id="PS51915"/>
    </source>
</evidence>
<dbReference type="InterPro" id="IPR006612">
    <property type="entry name" value="THAP_Znf"/>
</dbReference>
<reference evidence="9" key="1">
    <citation type="submission" date="2021-12" db="EMBL/GenBank/DDBJ databases">
        <authorList>
            <person name="King R."/>
        </authorList>
    </citation>
    <scope>NUCLEOTIDE SEQUENCE</scope>
</reference>
<dbReference type="Proteomes" id="UP001153292">
    <property type="component" value="Chromosome 27"/>
</dbReference>
<dbReference type="PROSITE" id="PS51915">
    <property type="entry name" value="ZAD"/>
    <property type="match status" value="1"/>
</dbReference>
<evidence type="ECO:0000313" key="9">
    <source>
        <dbReference type="EMBL" id="CAH2987966.1"/>
    </source>
</evidence>
<keyword evidence="10" id="KW-1185">Reference proteome</keyword>
<dbReference type="EMBL" id="OU963920">
    <property type="protein sequence ID" value="CAH2987966.1"/>
    <property type="molecule type" value="Genomic_DNA"/>
</dbReference>
<feature type="binding site" evidence="6">
    <location>
        <position position="164"/>
    </location>
    <ligand>
        <name>Zn(2+)</name>
        <dbReference type="ChEBI" id="CHEBI:29105"/>
    </ligand>
</feature>
<keyword evidence="2 5" id="KW-0863">Zinc-finger</keyword>
<feature type="binding site" evidence="6">
    <location>
        <position position="167"/>
    </location>
    <ligand>
        <name>Zn(2+)</name>
        <dbReference type="ChEBI" id="CHEBI:29105"/>
    </ligand>
</feature>
<feature type="domain" description="ZAD" evidence="8">
    <location>
        <begin position="124"/>
        <end position="191"/>
    </location>
</feature>
<dbReference type="InterPro" id="IPR012934">
    <property type="entry name" value="Znf_AD"/>
</dbReference>
<evidence type="ECO:0000256" key="3">
    <source>
        <dbReference type="ARBA" id="ARBA00022833"/>
    </source>
</evidence>
<evidence type="ECO:0000256" key="5">
    <source>
        <dbReference type="PROSITE-ProRule" id="PRU00309"/>
    </source>
</evidence>
<gene>
    <name evidence="9" type="ORF">CHILSU_LOCUS7500</name>
</gene>
<sequence>MSDYAPYRWCAVPECKNTSKRTPDKLWMQVPNDNLNMRKAWLSLAGRDPEEQTRLYFCEDHFNLEQDMENFKQYKVIGSVKRVRLKPDCIPSRFDKKNKSACLFDAKDAVQNQKNNDDNSKQLLVCRGCFATGVKLFDLQPMNLKDTFEEFVGKTNTEMALHLCSYCAALLLKFTQFRERCRRTENLMQMLHNIKLLNKHTVNSIDRTFYKLNLGLKISEPTCMETDIVFENKEDTKSTKKDNIGLNKDLVEIETEIVTNEDSFKADLDISNFHHSVDLKEEYLYTEDSLDVRENIELGNDKVEIKEENATNASELKNMKTLVNSSTENIVIGNIKGSVDYKQEYYTEMRCIEKSVRAIENDVDNCVEQLFKCLPKDRGAKKTLFVFEDDVH</sequence>
<evidence type="ECO:0000256" key="6">
    <source>
        <dbReference type="PROSITE-ProRule" id="PRU01263"/>
    </source>
</evidence>
<organism evidence="9 10">
    <name type="scientific">Chilo suppressalis</name>
    <name type="common">Asiatic rice borer moth</name>
    <dbReference type="NCBI Taxonomy" id="168631"/>
    <lineage>
        <taxon>Eukaryota</taxon>
        <taxon>Metazoa</taxon>
        <taxon>Ecdysozoa</taxon>
        <taxon>Arthropoda</taxon>
        <taxon>Hexapoda</taxon>
        <taxon>Insecta</taxon>
        <taxon>Pterygota</taxon>
        <taxon>Neoptera</taxon>
        <taxon>Endopterygota</taxon>
        <taxon>Lepidoptera</taxon>
        <taxon>Glossata</taxon>
        <taxon>Ditrysia</taxon>
        <taxon>Pyraloidea</taxon>
        <taxon>Crambidae</taxon>
        <taxon>Crambinae</taxon>
        <taxon>Chilo</taxon>
    </lineage>
</organism>
<proteinExistence type="predicted"/>
<feature type="binding site" evidence="6">
    <location>
        <position position="129"/>
    </location>
    <ligand>
        <name>Zn(2+)</name>
        <dbReference type="ChEBI" id="CHEBI:29105"/>
    </ligand>
</feature>
<name>A0ABN8LF51_CHISP</name>
<keyword evidence="4 5" id="KW-0238">DNA-binding</keyword>